<sequence length="157" mass="17947">MQQSQENSMVNSIKSRGKVRSKKKKNSLSKLEGSRSREQVVDDIELIILVSSNWSKYRKRFSNVEADGIELELKEQLNNFNGDVRCSDVEHGMIMHYGVHVFKILTACMESWLYVKMLAPPVISCHKKPPVVNQIKTVKSVKYEEDAPEHTPEAAEL</sequence>
<reference evidence="2 4" key="2">
    <citation type="journal article" date="2013" name="Nature">
        <title>Insights into bilaterian evolution from three spiralian genomes.</title>
        <authorList>
            <person name="Simakov O."/>
            <person name="Marletaz F."/>
            <person name="Cho S.J."/>
            <person name="Edsinger-Gonzales E."/>
            <person name="Havlak P."/>
            <person name="Hellsten U."/>
            <person name="Kuo D.H."/>
            <person name="Larsson T."/>
            <person name="Lv J."/>
            <person name="Arendt D."/>
            <person name="Savage R."/>
            <person name="Osoegawa K."/>
            <person name="de Jong P."/>
            <person name="Grimwood J."/>
            <person name="Chapman J.A."/>
            <person name="Shapiro H."/>
            <person name="Aerts A."/>
            <person name="Otillar R.P."/>
            <person name="Terry A.Y."/>
            <person name="Boore J.L."/>
            <person name="Grigoriev I.V."/>
            <person name="Lindberg D.R."/>
            <person name="Seaver E.C."/>
            <person name="Weisblat D.A."/>
            <person name="Putnam N.H."/>
            <person name="Rokhsar D.S."/>
        </authorList>
    </citation>
    <scope>NUCLEOTIDE SEQUENCE</scope>
</reference>
<evidence type="ECO:0000313" key="2">
    <source>
        <dbReference type="EMBL" id="ESN99251.1"/>
    </source>
</evidence>
<gene>
    <name evidence="3" type="primary">20199740</name>
    <name evidence="2" type="ORF">HELRODRAFT_162769</name>
</gene>
<reference evidence="4" key="1">
    <citation type="submission" date="2012-12" db="EMBL/GenBank/DDBJ databases">
        <authorList>
            <person name="Hellsten U."/>
            <person name="Grimwood J."/>
            <person name="Chapman J.A."/>
            <person name="Shapiro H."/>
            <person name="Aerts A."/>
            <person name="Otillar R.P."/>
            <person name="Terry A.Y."/>
            <person name="Boore J.L."/>
            <person name="Simakov O."/>
            <person name="Marletaz F."/>
            <person name="Cho S.-J."/>
            <person name="Edsinger-Gonzales E."/>
            <person name="Havlak P."/>
            <person name="Kuo D.-H."/>
            <person name="Larsson T."/>
            <person name="Lv J."/>
            <person name="Arendt D."/>
            <person name="Savage R."/>
            <person name="Osoegawa K."/>
            <person name="de Jong P."/>
            <person name="Lindberg D.R."/>
            <person name="Seaver E.C."/>
            <person name="Weisblat D.A."/>
            <person name="Putnam N.H."/>
            <person name="Grigoriev I.V."/>
            <person name="Rokhsar D.S."/>
        </authorList>
    </citation>
    <scope>NUCLEOTIDE SEQUENCE</scope>
</reference>
<dbReference type="GeneID" id="20199740"/>
<keyword evidence="4" id="KW-1185">Reference proteome</keyword>
<dbReference type="EnsemblMetazoa" id="HelroT162769">
    <property type="protein sequence ID" value="HelroP162769"/>
    <property type="gene ID" value="HelroG162769"/>
</dbReference>
<feature type="region of interest" description="Disordered" evidence="1">
    <location>
        <begin position="1"/>
        <end position="32"/>
    </location>
</feature>
<dbReference type="AlphaFoldDB" id="T1ET40"/>
<dbReference type="EMBL" id="AMQM01001170">
    <property type="status" value="NOT_ANNOTATED_CDS"/>
    <property type="molecule type" value="Genomic_DNA"/>
</dbReference>
<dbReference type="Proteomes" id="UP000015101">
    <property type="component" value="Unassembled WGS sequence"/>
</dbReference>
<feature type="compositionally biased region" description="Polar residues" evidence="1">
    <location>
        <begin position="1"/>
        <end position="11"/>
    </location>
</feature>
<accession>T1ET40</accession>
<name>T1ET40_HELRO</name>
<dbReference type="RefSeq" id="XP_009023119.1">
    <property type="nucleotide sequence ID" value="XM_009024871.1"/>
</dbReference>
<dbReference type="InParanoid" id="T1ET40"/>
<evidence type="ECO:0000313" key="3">
    <source>
        <dbReference type="EnsemblMetazoa" id="HelroP162769"/>
    </source>
</evidence>
<organism evidence="3 4">
    <name type="scientific">Helobdella robusta</name>
    <name type="common">Californian leech</name>
    <dbReference type="NCBI Taxonomy" id="6412"/>
    <lineage>
        <taxon>Eukaryota</taxon>
        <taxon>Metazoa</taxon>
        <taxon>Spiralia</taxon>
        <taxon>Lophotrochozoa</taxon>
        <taxon>Annelida</taxon>
        <taxon>Clitellata</taxon>
        <taxon>Hirudinea</taxon>
        <taxon>Rhynchobdellida</taxon>
        <taxon>Glossiphoniidae</taxon>
        <taxon>Helobdella</taxon>
    </lineage>
</organism>
<feature type="compositionally biased region" description="Basic residues" evidence="1">
    <location>
        <begin position="15"/>
        <end position="27"/>
    </location>
</feature>
<dbReference type="CTD" id="20199740"/>
<protein>
    <submittedName>
        <fullName evidence="2 3">Uncharacterized protein</fullName>
    </submittedName>
</protein>
<evidence type="ECO:0000256" key="1">
    <source>
        <dbReference type="SAM" id="MobiDB-lite"/>
    </source>
</evidence>
<proteinExistence type="predicted"/>
<dbReference type="KEGG" id="hro:HELRODRAFT_162769"/>
<evidence type="ECO:0000313" key="4">
    <source>
        <dbReference type="Proteomes" id="UP000015101"/>
    </source>
</evidence>
<dbReference type="HOGENOM" id="CLU_1679846_0_0_1"/>
<dbReference type="EMBL" id="KB097143">
    <property type="protein sequence ID" value="ESN99251.1"/>
    <property type="molecule type" value="Genomic_DNA"/>
</dbReference>
<dbReference type="STRING" id="6412.T1ET40"/>
<reference evidence="3" key="3">
    <citation type="submission" date="2015-06" db="UniProtKB">
        <authorList>
            <consortium name="EnsemblMetazoa"/>
        </authorList>
    </citation>
    <scope>IDENTIFICATION</scope>
</reference>